<dbReference type="Proteomes" id="UP001142153">
    <property type="component" value="Unassembled WGS sequence"/>
</dbReference>
<gene>
    <name evidence="1" type="ORF">O6P37_19880</name>
</gene>
<name>A0ABT4PX90_9MYCO</name>
<reference evidence="1" key="1">
    <citation type="submission" date="2022-12" db="EMBL/GenBank/DDBJ databases">
        <authorList>
            <person name="Deng Y."/>
            <person name="Zhang Y.-Q."/>
        </authorList>
    </citation>
    <scope>NUCLEOTIDE SEQUENCE</scope>
    <source>
        <strain evidence="1">CPCC 205372</strain>
    </source>
</reference>
<evidence type="ECO:0000313" key="2">
    <source>
        <dbReference type="Proteomes" id="UP001142153"/>
    </source>
</evidence>
<evidence type="ECO:0000313" key="1">
    <source>
        <dbReference type="EMBL" id="MCZ8381133.1"/>
    </source>
</evidence>
<protein>
    <submittedName>
        <fullName evidence="1">Uncharacterized protein</fullName>
    </submittedName>
</protein>
<dbReference type="RefSeq" id="WP_269895698.1">
    <property type="nucleotide sequence ID" value="NZ_JAPZPY010000010.1"/>
</dbReference>
<sequence>MTWQLHTYGAGEMARPEVPEWLAGPVAFNADPRGQLRPDRTYLIRPEFVAASTPLQGDEIDSSQLRATMAAPADHGLVALPERTFRTA</sequence>
<proteinExistence type="predicted"/>
<comment type="caution">
    <text evidence="1">The sequence shown here is derived from an EMBL/GenBank/DDBJ whole genome shotgun (WGS) entry which is preliminary data.</text>
</comment>
<accession>A0ABT4PX90</accession>
<dbReference type="EMBL" id="JAPZPY010000010">
    <property type="protein sequence ID" value="MCZ8381133.1"/>
    <property type="molecule type" value="Genomic_DNA"/>
</dbReference>
<keyword evidence="2" id="KW-1185">Reference proteome</keyword>
<organism evidence="1 2">
    <name type="scientific">Mycobacterium hippophais</name>
    <dbReference type="NCBI Taxonomy" id="3016340"/>
    <lineage>
        <taxon>Bacteria</taxon>
        <taxon>Bacillati</taxon>
        <taxon>Actinomycetota</taxon>
        <taxon>Actinomycetes</taxon>
        <taxon>Mycobacteriales</taxon>
        <taxon>Mycobacteriaceae</taxon>
        <taxon>Mycobacterium</taxon>
    </lineage>
</organism>